<protein>
    <submittedName>
        <fullName evidence="1">Structural protein</fullName>
    </submittedName>
</protein>
<proteinExistence type="predicted"/>
<evidence type="ECO:0000313" key="1">
    <source>
        <dbReference type="EMBL" id="XBS49384.1"/>
    </source>
</evidence>
<organism evidence="1">
    <name type="scientific">Escherichia phage fEgEco12</name>
    <dbReference type="NCBI Taxonomy" id="3158837"/>
    <lineage>
        <taxon>Viruses</taxon>
        <taxon>Duplodnaviria</taxon>
        <taxon>Heunggongvirae</taxon>
        <taxon>Uroviricota</taxon>
        <taxon>Caudoviricetes</taxon>
    </lineage>
</organism>
<sequence length="177" mass="20558">MNRLQQILTDKKPVFEYRVKFAVEPTNEQLSKVSQRLMDRYDAFDIGALKKTIFMERPLDFYELDCGEIWMFDFKCHRGVQSNVLMYEIGNLLSMTEALIRVRSKDEPRQQEMTELEDDIDFDDYEPVIGVDFGKPEDSHDLAGEERAVTAVKDAIEAVKSDNKYSQYMSAGFGKKD</sequence>
<reference evidence="1" key="1">
    <citation type="submission" date="2024-05" db="EMBL/GenBank/DDBJ databases">
        <authorList>
            <person name="Badawy S."/>
            <person name="Skurnik M."/>
        </authorList>
    </citation>
    <scope>NUCLEOTIDE SEQUENCE</scope>
</reference>
<name>A0AAU7PGV3_9CAUD</name>
<accession>A0AAU7PGV3</accession>
<dbReference type="EMBL" id="PP777464">
    <property type="protein sequence ID" value="XBS49384.1"/>
    <property type="molecule type" value="Genomic_DNA"/>
</dbReference>